<gene>
    <name evidence="5" type="ORF">HZI73_20950</name>
</gene>
<feature type="active site" description="Proton donor" evidence="3">
    <location>
        <position position="162"/>
    </location>
</feature>
<keyword evidence="6" id="KW-1185">Reference proteome</keyword>
<dbReference type="KEGG" id="vpy:HZI73_20950"/>
<dbReference type="PANTHER" id="PTHR36845:SF1">
    <property type="entry name" value="HYDROLASE, PUTATIVE (AFU_ORTHOLOGUE AFUA_7G05090)-RELATED"/>
    <property type="match status" value="1"/>
</dbReference>
<dbReference type="RefSeq" id="WP_212695313.1">
    <property type="nucleotide sequence ID" value="NZ_CP058649.1"/>
</dbReference>
<feature type="binding site" evidence="4">
    <location>
        <position position="222"/>
    </location>
    <ligand>
        <name>substrate</name>
    </ligand>
</feature>
<sequence>MMKDFSSYQAVTDQEVKSAIHHAVDIVKSSLPEFTHLFKKDASVDNFYKPESNDSWTTGFWTGQIWLAYENTNDDRYKQAADIQVKDFLRRIKEKQNVDHHDMGFLYSLSCVAAYKLTGNEMGKQAAILAADQLISRYQPVGEFIQAWGALGAADNYRLIIDCLLNLPLLYWASEVTGDDKYAHIAKKHITTSLKNIMRDDHSTYHTFFFNQETGEPLKGVTCQGYRDGSAWSRGQAWGVYGVALSYRYTKNPAYIPIFKDITNFFIEHLPQDLVPYWDFDFTDGSDEPRDSSAAAIAICGMLEMAKYMDKEDSEYYKDAALKMLKSLIDHYSVKDPSKSNGLILHGVYGKRSPYNTCGNSGVDECNTWGDYFYFEALTRLIKDWELYW</sequence>
<dbReference type="SUPFAM" id="SSF48208">
    <property type="entry name" value="Six-hairpin glycosidases"/>
    <property type="match status" value="1"/>
</dbReference>
<protein>
    <submittedName>
        <fullName evidence="5">Glycoside hydrolase family 88 protein</fullName>
    </submittedName>
</protein>
<keyword evidence="1 5" id="KW-0378">Hydrolase</keyword>
<evidence type="ECO:0000256" key="1">
    <source>
        <dbReference type="ARBA" id="ARBA00022801"/>
    </source>
</evidence>
<evidence type="ECO:0000313" key="6">
    <source>
        <dbReference type="Proteomes" id="UP000683246"/>
    </source>
</evidence>
<name>A0A8J8MNE8_9FIRM</name>
<dbReference type="EMBL" id="CP058649">
    <property type="protein sequence ID" value="QUI24622.1"/>
    <property type="molecule type" value="Genomic_DNA"/>
</dbReference>
<evidence type="ECO:0000256" key="4">
    <source>
        <dbReference type="PIRSR" id="PIRSR610905-2"/>
    </source>
</evidence>
<evidence type="ECO:0000313" key="5">
    <source>
        <dbReference type="EMBL" id="QUI24622.1"/>
    </source>
</evidence>
<organism evidence="5 6">
    <name type="scientific">Vallitalea pronyensis</name>
    <dbReference type="NCBI Taxonomy" id="1348613"/>
    <lineage>
        <taxon>Bacteria</taxon>
        <taxon>Bacillati</taxon>
        <taxon>Bacillota</taxon>
        <taxon>Clostridia</taxon>
        <taxon>Lachnospirales</taxon>
        <taxon>Vallitaleaceae</taxon>
        <taxon>Vallitalea</taxon>
    </lineage>
</organism>
<feature type="binding site" evidence="4">
    <location>
        <position position="102"/>
    </location>
    <ligand>
        <name>substrate</name>
    </ligand>
</feature>
<feature type="binding site" evidence="4">
    <location>
        <position position="238"/>
    </location>
    <ligand>
        <name>substrate</name>
    </ligand>
</feature>
<dbReference type="Proteomes" id="UP000683246">
    <property type="component" value="Chromosome"/>
</dbReference>
<proteinExistence type="inferred from homology"/>
<evidence type="ECO:0000256" key="3">
    <source>
        <dbReference type="PIRSR" id="PIRSR610905-1"/>
    </source>
</evidence>
<dbReference type="InterPro" id="IPR010905">
    <property type="entry name" value="Glyco_hydro_88"/>
</dbReference>
<feature type="active site" description="Nucleophile" evidence="3">
    <location>
        <position position="102"/>
    </location>
</feature>
<feature type="binding site" evidence="4">
    <location>
        <position position="234"/>
    </location>
    <ligand>
        <name>substrate</name>
    </ligand>
</feature>
<feature type="binding site" evidence="4">
    <location>
        <position position="220"/>
    </location>
    <ligand>
        <name>substrate</name>
    </ligand>
</feature>
<feature type="binding site" evidence="4">
    <location>
        <position position="162"/>
    </location>
    <ligand>
        <name>substrate</name>
    </ligand>
</feature>
<evidence type="ECO:0000256" key="2">
    <source>
        <dbReference type="ARBA" id="ARBA00038358"/>
    </source>
</evidence>
<dbReference type="GO" id="GO:0052757">
    <property type="term" value="F:chondroitin hydrolase activity"/>
    <property type="evidence" value="ECO:0007669"/>
    <property type="project" value="TreeGrafter"/>
</dbReference>
<accession>A0A8J8MNE8</accession>
<dbReference type="InterPro" id="IPR012341">
    <property type="entry name" value="6hp_glycosidase-like_sf"/>
</dbReference>
<dbReference type="InterPro" id="IPR052369">
    <property type="entry name" value="UG_Glycosaminoglycan_Hydrolase"/>
</dbReference>
<dbReference type="Pfam" id="PF07470">
    <property type="entry name" value="Glyco_hydro_88"/>
    <property type="match status" value="1"/>
</dbReference>
<reference evidence="5" key="1">
    <citation type="submission" date="2020-07" db="EMBL/GenBank/DDBJ databases">
        <title>Vallitalea pronyensis genome.</title>
        <authorList>
            <person name="Postec A."/>
        </authorList>
    </citation>
    <scope>NUCLEOTIDE SEQUENCE</scope>
    <source>
        <strain evidence="5">FatNI3</strain>
    </source>
</reference>
<comment type="similarity">
    <text evidence="2">Belongs to the glycosyl hydrolase 88 family.</text>
</comment>
<dbReference type="InterPro" id="IPR008928">
    <property type="entry name" value="6-hairpin_glycosidase_sf"/>
</dbReference>
<dbReference type="GO" id="GO:0000272">
    <property type="term" value="P:polysaccharide catabolic process"/>
    <property type="evidence" value="ECO:0007669"/>
    <property type="project" value="TreeGrafter"/>
</dbReference>
<dbReference type="Gene3D" id="1.50.10.10">
    <property type="match status" value="1"/>
</dbReference>
<dbReference type="AlphaFoldDB" id="A0A8J8MNE8"/>
<dbReference type="PANTHER" id="PTHR36845">
    <property type="entry name" value="HYDROLASE, PUTATIVE (AFU_ORTHOLOGUE AFUA_7G05090)-RELATED"/>
    <property type="match status" value="1"/>
</dbReference>